<accession>A0AAV4GQG6</accession>
<dbReference type="Proteomes" id="UP000762676">
    <property type="component" value="Unassembled WGS sequence"/>
</dbReference>
<evidence type="ECO:0000313" key="4">
    <source>
        <dbReference type="EMBL" id="GFR88028.1"/>
    </source>
</evidence>
<dbReference type="FunFam" id="3.80.10.10:FF:000168">
    <property type="entry name" value="Distal membrane arm assembly complex 2"/>
    <property type="match status" value="1"/>
</dbReference>
<organism evidence="4 5">
    <name type="scientific">Elysia marginata</name>
    <dbReference type="NCBI Taxonomy" id="1093978"/>
    <lineage>
        <taxon>Eukaryota</taxon>
        <taxon>Metazoa</taxon>
        <taxon>Spiralia</taxon>
        <taxon>Lophotrochozoa</taxon>
        <taxon>Mollusca</taxon>
        <taxon>Gastropoda</taxon>
        <taxon>Heterobranchia</taxon>
        <taxon>Euthyneura</taxon>
        <taxon>Panpulmonata</taxon>
        <taxon>Sacoglossa</taxon>
        <taxon>Placobranchoidea</taxon>
        <taxon>Plakobranchidae</taxon>
        <taxon>Elysia</taxon>
    </lineage>
</organism>
<dbReference type="AlphaFoldDB" id="A0AAV4GQG6"/>
<proteinExistence type="inferred from homology"/>
<comment type="similarity">
    <text evidence="1">Belongs to the ATP synthase subunit s family.</text>
</comment>
<evidence type="ECO:0000313" key="5">
    <source>
        <dbReference type="Proteomes" id="UP000762676"/>
    </source>
</evidence>
<dbReference type="EMBL" id="BMAT01008557">
    <property type="protein sequence ID" value="GFR88028.1"/>
    <property type="molecule type" value="Genomic_DNA"/>
</dbReference>
<dbReference type="Gene3D" id="3.80.10.10">
    <property type="entry name" value="Ribonuclease Inhibitor"/>
    <property type="match status" value="1"/>
</dbReference>
<evidence type="ECO:0000256" key="3">
    <source>
        <dbReference type="SAM" id="MobiDB-lite"/>
    </source>
</evidence>
<keyword evidence="5" id="KW-1185">Reference proteome</keyword>
<name>A0AAV4GQG6_9GAST</name>
<gene>
    <name evidence="4" type="ORF">ElyMa_004240300</name>
</gene>
<protein>
    <recommendedName>
        <fullName evidence="2">ATP synthase subunit s-like protein</fullName>
    </recommendedName>
</protein>
<sequence>MALASNVRILMKRGHNFSGHSWVRSLTLRFFSKSVKEESTSKEMSDSEKIDKWGPEQEKNSLTHGKDFEHKIFKDEPIPDHFMGYDLPDPVRNTEREYFQTHQNPNWEGHKKGVFDSRFYSKKYGISKEVYAWLHWDLNFNDNDEINLWRNGLRYRMHKADQRYLEDRMRVLGPELAAAHFIVARGGAVKFVGRDHWFVKDANGNYSLPRKNVENLYVEAIDASNVPYITYVAFDILEPLAKIRFLKFKNCHYFDDWCLARLQRLKESLEFLDIENCVHVTDNGLSSLQCLTNLQGLRLSNLPGVKHLGLLTLQLEEHLPQLKILGVTEEDLKPPAWQHRGEGRLVRALLGYIDEDTDPDPFAKADETPLKNCEDDSYIYKRRVLKAD</sequence>
<feature type="region of interest" description="Disordered" evidence="3">
    <location>
        <begin position="41"/>
        <end position="61"/>
    </location>
</feature>
<dbReference type="SUPFAM" id="SSF52047">
    <property type="entry name" value="RNI-like"/>
    <property type="match status" value="1"/>
</dbReference>
<reference evidence="4 5" key="1">
    <citation type="journal article" date="2021" name="Elife">
        <title>Chloroplast acquisition without the gene transfer in kleptoplastic sea slugs, Plakobranchus ocellatus.</title>
        <authorList>
            <person name="Maeda T."/>
            <person name="Takahashi S."/>
            <person name="Yoshida T."/>
            <person name="Shimamura S."/>
            <person name="Takaki Y."/>
            <person name="Nagai Y."/>
            <person name="Toyoda A."/>
            <person name="Suzuki Y."/>
            <person name="Arimoto A."/>
            <person name="Ishii H."/>
            <person name="Satoh N."/>
            <person name="Nishiyama T."/>
            <person name="Hasebe M."/>
            <person name="Maruyama T."/>
            <person name="Minagawa J."/>
            <person name="Obokata J."/>
            <person name="Shigenobu S."/>
        </authorList>
    </citation>
    <scope>NUCLEOTIDE SEQUENCE [LARGE SCALE GENOMIC DNA]</scope>
</reference>
<evidence type="ECO:0000256" key="1">
    <source>
        <dbReference type="ARBA" id="ARBA00006901"/>
    </source>
</evidence>
<evidence type="ECO:0000256" key="2">
    <source>
        <dbReference type="ARBA" id="ARBA00076566"/>
    </source>
</evidence>
<comment type="caution">
    <text evidence="4">The sequence shown here is derived from an EMBL/GenBank/DDBJ whole genome shotgun (WGS) entry which is preliminary data.</text>
</comment>
<dbReference type="InterPro" id="IPR032675">
    <property type="entry name" value="LRR_dom_sf"/>
</dbReference>